<dbReference type="PANTHER" id="PTHR10746">
    <property type="entry name" value="50S RIBOSOMAL PROTEIN L4"/>
    <property type="match status" value="1"/>
</dbReference>
<dbReference type="EMBL" id="MGGW01000021">
    <property type="protein sequence ID" value="OGM53677.1"/>
    <property type="molecule type" value="Genomic_DNA"/>
</dbReference>
<evidence type="ECO:0000313" key="6">
    <source>
        <dbReference type="EMBL" id="OGM53677.1"/>
    </source>
</evidence>
<organism evidence="6 7">
    <name type="scientific">Candidatus Woesebacteria bacterium RIFCSPHIGHO2_12_FULL_41_24</name>
    <dbReference type="NCBI Taxonomy" id="1802510"/>
    <lineage>
        <taxon>Bacteria</taxon>
        <taxon>Candidatus Woeseibacteriota</taxon>
    </lineage>
</organism>
<dbReference type="Proteomes" id="UP000178603">
    <property type="component" value="Unassembled WGS sequence"/>
</dbReference>
<dbReference type="GO" id="GO:0005840">
    <property type="term" value="C:ribosome"/>
    <property type="evidence" value="ECO:0007669"/>
    <property type="project" value="UniProtKB-KW"/>
</dbReference>
<dbReference type="SUPFAM" id="SSF52166">
    <property type="entry name" value="Ribosomal protein L4"/>
    <property type="match status" value="1"/>
</dbReference>
<dbReference type="PANTHER" id="PTHR10746:SF6">
    <property type="entry name" value="LARGE RIBOSOMAL SUBUNIT PROTEIN UL4M"/>
    <property type="match status" value="1"/>
</dbReference>
<dbReference type="GO" id="GO:1990904">
    <property type="term" value="C:ribonucleoprotein complex"/>
    <property type="evidence" value="ECO:0007669"/>
    <property type="project" value="UniProtKB-KW"/>
</dbReference>
<dbReference type="InterPro" id="IPR023574">
    <property type="entry name" value="Ribosomal_uL4_dom_sf"/>
</dbReference>
<reference evidence="6 7" key="1">
    <citation type="journal article" date="2016" name="Nat. Commun.">
        <title>Thousands of microbial genomes shed light on interconnected biogeochemical processes in an aquifer system.</title>
        <authorList>
            <person name="Anantharaman K."/>
            <person name="Brown C.T."/>
            <person name="Hug L.A."/>
            <person name="Sharon I."/>
            <person name="Castelle C.J."/>
            <person name="Probst A.J."/>
            <person name="Thomas B.C."/>
            <person name="Singh A."/>
            <person name="Wilkins M.J."/>
            <person name="Karaoz U."/>
            <person name="Brodie E.L."/>
            <person name="Williams K.H."/>
            <person name="Hubbard S.S."/>
            <person name="Banfield J.F."/>
        </authorList>
    </citation>
    <scope>NUCLEOTIDE SEQUENCE [LARGE SCALE GENOMIC DNA]</scope>
</reference>
<protein>
    <recommendedName>
        <fullName evidence="4">Large ribosomal subunit protein uL4</fullName>
    </recommendedName>
    <alternativeName>
        <fullName evidence="5">50S ribosomal protein L4</fullName>
    </alternativeName>
</protein>
<evidence type="ECO:0000313" key="7">
    <source>
        <dbReference type="Proteomes" id="UP000178603"/>
    </source>
</evidence>
<sequence length="203" mass="22683">MKATVFSDKGVKSKMVDLPKEYTEKVSRSLLWQVLHVYRDRFHTGSSKVKTRSEINRTKKKLYRQKGTGGARHGAKSAPIFVGGGVAHGPKVARRLLDAPKVMKKKALNLSIKMKGKENAILVVSGVDKFTKTKEVGEFLGKLGFAGKRIIFAVSEENYKSFNKAARNLKNIKVKPFTGLTAYDVFFSDKLVFDQTVLSKDKK</sequence>
<evidence type="ECO:0000256" key="3">
    <source>
        <dbReference type="ARBA" id="ARBA00023274"/>
    </source>
</evidence>
<gene>
    <name evidence="6" type="ORF">A3E44_02235</name>
</gene>
<dbReference type="InterPro" id="IPR013005">
    <property type="entry name" value="Ribosomal_uL4-like"/>
</dbReference>
<dbReference type="AlphaFoldDB" id="A0A1F8API5"/>
<dbReference type="GO" id="GO:0006412">
    <property type="term" value="P:translation"/>
    <property type="evidence" value="ECO:0007669"/>
    <property type="project" value="InterPro"/>
</dbReference>
<comment type="similarity">
    <text evidence="1">Belongs to the universal ribosomal protein uL4 family.</text>
</comment>
<dbReference type="GO" id="GO:0003735">
    <property type="term" value="F:structural constituent of ribosome"/>
    <property type="evidence" value="ECO:0007669"/>
    <property type="project" value="InterPro"/>
</dbReference>
<keyword evidence="3" id="KW-0687">Ribonucleoprotein</keyword>
<dbReference type="NCBIfam" id="TIGR03953">
    <property type="entry name" value="rplD_bact"/>
    <property type="match status" value="1"/>
</dbReference>
<dbReference type="Gene3D" id="3.40.1370.10">
    <property type="match status" value="1"/>
</dbReference>
<dbReference type="Pfam" id="PF00573">
    <property type="entry name" value="Ribosomal_L4"/>
    <property type="match status" value="1"/>
</dbReference>
<evidence type="ECO:0000256" key="4">
    <source>
        <dbReference type="ARBA" id="ARBA00035244"/>
    </source>
</evidence>
<comment type="caution">
    <text evidence="6">The sequence shown here is derived from an EMBL/GenBank/DDBJ whole genome shotgun (WGS) entry which is preliminary data.</text>
</comment>
<dbReference type="InterPro" id="IPR002136">
    <property type="entry name" value="Ribosomal_uL4"/>
</dbReference>
<proteinExistence type="inferred from homology"/>
<accession>A0A1F8API5</accession>
<evidence type="ECO:0000256" key="5">
    <source>
        <dbReference type="ARBA" id="ARBA00035462"/>
    </source>
</evidence>
<name>A0A1F8API5_9BACT</name>
<evidence type="ECO:0000256" key="1">
    <source>
        <dbReference type="ARBA" id="ARBA00010528"/>
    </source>
</evidence>
<keyword evidence="2 6" id="KW-0689">Ribosomal protein</keyword>
<evidence type="ECO:0000256" key="2">
    <source>
        <dbReference type="ARBA" id="ARBA00022980"/>
    </source>
</evidence>